<dbReference type="PANTHER" id="PTHR34846">
    <property type="entry name" value="4-CARBOXYMUCONOLACTONE DECARBOXYLASE FAMILY PROTEIN (AFU_ORTHOLOGUE AFUA_6G11590)"/>
    <property type="match status" value="1"/>
</dbReference>
<dbReference type="SUPFAM" id="SSF69118">
    <property type="entry name" value="AhpD-like"/>
    <property type="match status" value="1"/>
</dbReference>
<reference evidence="2 3" key="1">
    <citation type="submission" date="2017-11" db="EMBL/GenBank/DDBJ databases">
        <title>Draft genome sequence of Rhizobiales bacterium SY3-13.</title>
        <authorList>
            <person name="Sun C."/>
        </authorList>
    </citation>
    <scope>NUCLEOTIDE SEQUENCE [LARGE SCALE GENOMIC DNA]</scope>
    <source>
        <strain evidence="2 3">SY3-13</strain>
    </source>
</reference>
<dbReference type="AlphaFoldDB" id="A0A2M9G5G5"/>
<dbReference type="GO" id="GO:0051920">
    <property type="term" value="F:peroxiredoxin activity"/>
    <property type="evidence" value="ECO:0007669"/>
    <property type="project" value="InterPro"/>
</dbReference>
<organism evidence="2 3">
    <name type="scientific">Minwuia thermotolerans</name>
    <dbReference type="NCBI Taxonomy" id="2056226"/>
    <lineage>
        <taxon>Bacteria</taxon>
        <taxon>Pseudomonadati</taxon>
        <taxon>Pseudomonadota</taxon>
        <taxon>Alphaproteobacteria</taxon>
        <taxon>Minwuiales</taxon>
        <taxon>Minwuiaceae</taxon>
        <taxon>Minwuia</taxon>
    </lineage>
</organism>
<evidence type="ECO:0000313" key="2">
    <source>
        <dbReference type="EMBL" id="PJK30906.1"/>
    </source>
</evidence>
<feature type="domain" description="Carboxymuconolactone decarboxylase-like" evidence="1">
    <location>
        <begin position="35"/>
        <end position="101"/>
    </location>
</feature>
<sequence length="184" mass="20324">MARVKYLTKDDLAEDDRPLLERSGINLFRALANNPSAARAFAHLGSHIRNGSELDGRIRELAILTVGWLARSPYEWSHHIRIGYDFGVSEADIEGLIAEAEGRDSDLDPLAKLACRAAREMTLDGAVADATFDALEGHLGHDLIIELVLAVATYNAVVRILGSLQIDVEDAYMPYLERFPLPEK</sequence>
<dbReference type="Pfam" id="PF02627">
    <property type="entry name" value="CMD"/>
    <property type="match status" value="1"/>
</dbReference>
<proteinExistence type="predicted"/>
<evidence type="ECO:0000313" key="3">
    <source>
        <dbReference type="Proteomes" id="UP000229498"/>
    </source>
</evidence>
<accession>A0A2M9G5G5</accession>
<gene>
    <name evidence="2" type="ORF">CVT23_04355</name>
</gene>
<dbReference type="Proteomes" id="UP000229498">
    <property type="component" value="Unassembled WGS sequence"/>
</dbReference>
<dbReference type="Gene3D" id="1.20.1290.10">
    <property type="entry name" value="AhpD-like"/>
    <property type="match status" value="1"/>
</dbReference>
<comment type="caution">
    <text evidence="2">The sequence shown here is derived from an EMBL/GenBank/DDBJ whole genome shotgun (WGS) entry which is preliminary data.</text>
</comment>
<protein>
    <submittedName>
        <fullName evidence="2">Carboxymuconolactone decarboxylase family protein</fullName>
    </submittedName>
</protein>
<keyword evidence="3" id="KW-1185">Reference proteome</keyword>
<dbReference type="PANTHER" id="PTHR34846:SF11">
    <property type="entry name" value="4-CARBOXYMUCONOLACTONE DECARBOXYLASE FAMILY PROTEIN (AFU_ORTHOLOGUE AFUA_6G11590)"/>
    <property type="match status" value="1"/>
</dbReference>
<name>A0A2M9G5G5_9PROT</name>
<dbReference type="EMBL" id="PHIG01000012">
    <property type="protein sequence ID" value="PJK30906.1"/>
    <property type="molecule type" value="Genomic_DNA"/>
</dbReference>
<dbReference type="InterPro" id="IPR029032">
    <property type="entry name" value="AhpD-like"/>
</dbReference>
<evidence type="ECO:0000259" key="1">
    <source>
        <dbReference type="Pfam" id="PF02627"/>
    </source>
</evidence>
<dbReference type="OrthoDB" id="4704294at2"/>
<dbReference type="InterPro" id="IPR003779">
    <property type="entry name" value="CMD-like"/>
</dbReference>
<dbReference type="RefSeq" id="WP_109792197.1">
    <property type="nucleotide sequence ID" value="NZ_PHIG01000012.1"/>
</dbReference>